<evidence type="ECO:0008006" key="4">
    <source>
        <dbReference type="Google" id="ProtNLM"/>
    </source>
</evidence>
<keyword evidence="1" id="KW-0732">Signal</keyword>
<feature type="signal peptide" evidence="1">
    <location>
        <begin position="1"/>
        <end position="23"/>
    </location>
</feature>
<accession>A0A1H7YGH6</accession>
<proteinExistence type="predicted"/>
<protein>
    <recommendedName>
        <fullName evidence="4">Glycosyl hydrolases family 43</fullName>
    </recommendedName>
</protein>
<evidence type="ECO:0000313" key="2">
    <source>
        <dbReference type="EMBL" id="SEM44427.1"/>
    </source>
</evidence>
<feature type="chain" id="PRO_5011726172" description="Glycosyl hydrolases family 43" evidence="1">
    <location>
        <begin position="24"/>
        <end position="340"/>
    </location>
</feature>
<sequence>MKTPLLYAIGVCLLAGACAKNNAANDTAGNGLTTKSKATALAAPSDPTRAELRHIIENVTGADAHIYNAKDNVGHTMDCAKIIANPSGGFIAVYHTYVNGQAKVNLASSTDVLHWTWIRELAGSNTGSASQPTIAVAADGGFVMAWEQEPNNHLKFVYFRNWTDLQNGAVNKSFNAPQTLSSCAEGTPNLYYASSTRLDVGHHFYSNCDVDRQARGTLTNFNTWTTSKQPNFDNALLYWGVKGNIGDRDATVYKGYNFGVIEGQGTKGDFGTWRTYLYDYQTGNADTLHIVTDHGSKAFANPTITNTVINGQQAILVTLFVPSENSGSGEAGELIYYKKY</sequence>
<keyword evidence="3" id="KW-1185">Reference proteome</keyword>
<dbReference type="Proteomes" id="UP000198984">
    <property type="component" value="Unassembled WGS sequence"/>
</dbReference>
<name>A0A1H7YGH6_9BACT</name>
<dbReference type="STRING" id="573321.SAMN04488505_104420"/>
<reference evidence="2 3" key="1">
    <citation type="submission" date="2016-10" db="EMBL/GenBank/DDBJ databases">
        <authorList>
            <person name="de Groot N.N."/>
        </authorList>
    </citation>
    <scope>NUCLEOTIDE SEQUENCE [LARGE SCALE GENOMIC DNA]</scope>
    <source>
        <strain evidence="2 3">DSM 21039</strain>
    </source>
</reference>
<dbReference type="PROSITE" id="PS51257">
    <property type="entry name" value="PROKAR_LIPOPROTEIN"/>
    <property type="match status" value="1"/>
</dbReference>
<organism evidence="2 3">
    <name type="scientific">Chitinophaga rupis</name>
    <dbReference type="NCBI Taxonomy" id="573321"/>
    <lineage>
        <taxon>Bacteria</taxon>
        <taxon>Pseudomonadati</taxon>
        <taxon>Bacteroidota</taxon>
        <taxon>Chitinophagia</taxon>
        <taxon>Chitinophagales</taxon>
        <taxon>Chitinophagaceae</taxon>
        <taxon>Chitinophaga</taxon>
    </lineage>
</organism>
<evidence type="ECO:0000256" key="1">
    <source>
        <dbReference type="SAM" id="SignalP"/>
    </source>
</evidence>
<evidence type="ECO:0000313" key="3">
    <source>
        <dbReference type="Proteomes" id="UP000198984"/>
    </source>
</evidence>
<gene>
    <name evidence="2" type="ORF">SAMN04488505_104420</name>
</gene>
<dbReference type="RefSeq" id="WP_202909289.1">
    <property type="nucleotide sequence ID" value="NZ_FOBB01000004.1"/>
</dbReference>
<dbReference type="AlphaFoldDB" id="A0A1H7YGH6"/>
<dbReference type="EMBL" id="FOBB01000004">
    <property type="protein sequence ID" value="SEM44427.1"/>
    <property type="molecule type" value="Genomic_DNA"/>
</dbReference>